<feature type="domain" description="DUF7490" evidence="4">
    <location>
        <begin position="152"/>
        <end position="252"/>
    </location>
</feature>
<proteinExistence type="predicted"/>
<dbReference type="OrthoDB" id="50312at2157"/>
<accession>Q12UY4</accession>
<keyword evidence="6" id="KW-1185">Reference proteome</keyword>
<dbReference type="EMBL" id="CP000300">
    <property type="protein sequence ID" value="ABE52742.1"/>
    <property type="molecule type" value="Genomic_DNA"/>
</dbReference>
<dbReference type="AlphaFoldDB" id="Q12UY4"/>
<dbReference type="KEGG" id="mbu:Mbur_1859"/>
<evidence type="ECO:0000256" key="2">
    <source>
        <dbReference type="SAM" id="Phobius"/>
    </source>
</evidence>
<evidence type="ECO:0000259" key="3">
    <source>
        <dbReference type="Pfam" id="PF18204"/>
    </source>
</evidence>
<keyword evidence="2" id="KW-0472">Membrane</keyword>
<dbReference type="Pfam" id="PF24318">
    <property type="entry name" value="DUF7490"/>
    <property type="match status" value="2"/>
</dbReference>
<keyword evidence="2" id="KW-0812">Transmembrane</keyword>
<evidence type="ECO:0000313" key="6">
    <source>
        <dbReference type="Proteomes" id="UP000001979"/>
    </source>
</evidence>
<feature type="transmembrane region" description="Helical" evidence="2">
    <location>
        <begin position="296"/>
        <end position="314"/>
    </location>
</feature>
<dbReference type="PROSITE" id="PS51257">
    <property type="entry name" value="PROKAR_LIPOPROTEIN"/>
    <property type="match status" value="1"/>
</dbReference>
<dbReference type="InterPro" id="IPR055913">
    <property type="entry name" value="DUF7490"/>
</dbReference>
<evidence type="ECO:0000313" key="5">
    <source>
        <dbReference type="EMBL" id="ABE52742.1"/>
    </source>
</evidence>
<dbReference type="HOGENOM" id="CLU_071219_0_0_2"/>
<dbReference type="Proteomes" id="UP000001979">
    <property type="component" value="Chromosome"/>
</dbReference>
<reference evidence="6" key="1">
    <citation type="journal article" date="2009" name="ISME J.">
        <title>The genome sequence of the psychrophilic archaeon, Methanococcoides burtonii: the role of genome evolution in cold adaptation.</title>
        <authorList>
            <person name="Allen M.A."/>
            <person name="Lauro F.M."/>
            <person name="Williams T.J."/>
            <person name="Burg D."/>
            <person name="Siddiqui K.S."/>
            <person name="De Francisci D."/>
            <person name="Chong K.W."/>
            <person name="Pilak O."/>
            <person name="Chew H.H."/>
            <person name="De Maere M.Z."/>
            <person name="Ting L."/>
            <person name="Katrib M."/>
            <person name="Ng C."/>
            <person name="Sowers K.R."/>
            <person name="Galperin M.Y."/>
            <person name="Anderson I.J."/>
            <person name="Ivanova N."/>
            <person name="Dalin E."/>
            <person name="Martinez M."/>
            <person name="Lapidus A."/>
            <person name="Hauser L."/>
            <person name="Land M."/>
            <person name="Thomas T."/>
            <person name="Cavicchioli R."/>
        </authorList>
    </citation>
    <scope>NUCLEOTIDE SEQUENCE [LARGE SCALE GENOMIC DNA]</scope>
    <source>
        <strain evidence="6">DSM 6242 / NBRC 107633 / OCM 468 / ACE-M</strain>
    </source>
</reference>
<dbReference type="InterPro" id="IPR016604">
    <property type="entry name" value="UCP012886"/>
</dbReference>
<name>Q12UY4_METBU</name>
<evidence type="ECO:0000259" key="4">
    <source>
        <dbReference type="Pfam" id="PF24318"/>
    </source>
</evidence>
<protein>
    <submittedName>
        <fullName evidence="5">Uncharacterized protein</fullName>
    </submittedName>
</protein>
<keyword evidence="1" id="KW-0732">Signal</keyword>
<evidence type="ECO:0000256" key="1">
    <source>
        <dbReference type="ARBA" id="ARBA00022729"/>
    </source>
</evidence>
<organism evidence="5 6">
    <name type="scientific">Methanococcoides burtonii (strain DSM 6242 / NBRC 107633 / OCM 468 / ACE-M)</name>
    <dbReference type="NCBI Taxonomy" id="259564"/>
    <lineage>
        <taxon>Archaea</taxon>
        <taxon>Methanobacteriati</taxon>
        <taxon>Methanobacteriota</taxon>
        <taxon>Stenosarchaea group</taxon>
        <taxon>Methanomicrobia</taxon>
        <taxon>Methanosarcinales</taxon>
        <taxon>Methanosarcinaceae</taxon>
        <taxon>Methanococcoides</taxon>
    </lineage>
</organism>
<feature type="domain" description="PGF-CTERM archaeal protein-sorting signal" evidence="3">
    <location>
        <begin position="296"/>
        <end position="318"/>
    </location>
</feature>
<dbReference type="GeneID" id="3997520"/>
<dbReference type="RefSeq" id="WP_011499885.1">
    <property type="nucleotide sequence ID" value="NC_007955.1"/>
</dbReference>
<dbReference type="STRING" id="259564.Mbur_1859"/>
<dbReference type="PIRSF" id="PIRSF012886">
    <property type="entry name" value="UCP012886"/>
    <property type="match status" value="1"/>
</dbReference>
<sequence length="319" mass="35804">MENSQKIVGCTLLLLVMFASVMSAGCLRDFEDSSQLEISNVDISSEKIRSSYVDLNVTTEIKSRFADSNNVSILLKVYDKDTGFLDMERDVFIGFVENGDTVFIPIELTLLKEGGYRMEVQLLEDDQVKRSRRLDISNLDSLVPDVADIGIEIGDVDFIVKGVVDNKVELQADIYLSNEGRALSDDYRVLIKAREMDASLLADKAWTNTGSILPETTKIVSVGLTVPKNYNYIVDVIIWDNDTIIKRGESEIQLSPETVLDKDTVVQKKVIDAEDFERIFVDEVSEESSEEYGMETPGFTILFALASILSAVIIRRRRL</sequence>
<feature type="domain" description="DUF7490" evidence="4">
    <location>
        <begin position="36"/>
        <end position="140"/>
    </location>
</feature>
<dbReference type="Pfam" id="PF18204">
    <property type="entry name" value="PGF-CTERM"/>
    <property type="match status" value="1"/>
</dbReference>
<gene>
    <name evidence="5" type="ordered locus">Mbur_1859</name>
</gene>
<dbReference type="InterPro" id="IPR026371">
    <property type="entry name" value="PGF_CTERM"/>
</dbReference>
<keyword evidence="2" id="KW-1133">Transmembrane helix</keyword>